<organism evidence="2 3">
    <name type="scientific">Lysobacter korlensis</name>
    <dbReference type="NCBI Taxonomy" id="553636"/>
    <lineage>
        <taxon>Bacteria</taxon>
        <taxon>Pseudomonadati</taxon>
        <taxon>Pseudomonadota</taxon>
        <taxon>Gammaproteobacteria</taxon>
        <taxon>Lysobacterales</taxon>
        <taxon>Lysobacteraceae</taxon>
        <taxon>Lysobacter</taxon>
    </lineage>
</organism>
<dbReference type="Pfam" id="PF07963">
    <property type="entry name" value="N_methyl"/>
    <property type="match status" value="1"/>
</dbReference>
<protein>
    <submittedName>
        <fullName evidence="2">Prepilin-type N-terminal cleavage/methylation domain-containing protein</fullName>
    </submittedName>
</protein>
<sequence>MKRSIRSRRSSSGFGLIEVMIAVVVLATGLLALAALQGSLARASGEAKTRGRVAALLTTRMEQLRANQYASAATIAADGCGTDLGAGVDWVPASFCTEAGLGSVTTTQQVTLFSSALGASSFTANRVPVIAGEPEFKRVTLTATWTDASGESHTLAMTSELSALALRDALLPPPPSSGTPTGKALVRTDSPVTAGVVPIATGGDNATAASNPRPEIIGARNNQAVVGTKFEVITYQGLTGAAVIQRRVETQAIKCSCKYGAGGSNLPAIYQTAQWPAIWTGERYDVFAPRTPADAPGESLASGPVANAEQSDLCQECCRDHHDTAATDVPKFDPERARIGQAHSHYSVGNQGALVVVPNTQTSEYVEACRLIRVDGFWRTAADMYSRHTGLLATETVGGTPAKTGVPSATSASAYQVFVKDYLSGYNGTVATAPGNADALFAEAARQLNEPASISIARPSPKDERYLHARGLYVDYLEKAARAKIAAARSKCPEGTPVTECVLPFLPFTTINVTELGSWEPQAADTTVSSDSIEVSSGSSLIFVPEQPTRGRTNAVASAVNGAVGFAAIEISPSNAGIAVYSGVDPDDEVVSSDRQEFVVSAPATPVVGKPFTVQLNGTTTALLQITDDNTTNDPAVGWSVPSAPAPSAGNCGATIKTTNPRKDTNPNPYVCNTTSPLGVAGTVLVSNYGREYTVSTTLSSSICTFNGVAQPATGTVAVPTFANLRVSSATVNGVAGSFPAAGTPSAKRSESTEVSFASIPANAQVVIGFTLESTLSAQIAACTTNNAGNAITVTAWTKPWDAP</sequence>
<feature type="region of interest" description="Disordered" evidence="1">
    <location>
        <begin position="649"/>
        <end position="670"/>
    </location>
</feature>
<comment type="caution">
    <text evidence="2">The sequence shown here is derived from an EMBL/GenBank/DDBJ whole genome shotgun (WGS) entry which is preliminary data.</text>
</comment>
<name>A0ABV6RPJ2_9GAMM</name>
<gene>
    <name evidence="2" type="ORF">ACFFGH_13740</name>
</gene>
<evidence type="ECO:0000313" key="3">
    <source>
        <dbReference type="Proteomes" id="UP001589896"/>
    </source>
</evidence>
<dbReference type="Proteomes" id="UP001589896">
    <property type="component" value="Unassembled WGS sequence"/>
</dbReference>
<dbReference type="EMBL" id="JBHLTG010000003">
    <property type="protein sequence ID" value="MFC0678907.1"/>
    <property type="molecule type" value="Genomic_DNA"/>
</dbReference>
<accession>A0ABV6RPJ2</accession>
<reference evidence="2 3" key="1">
    <citation type="submission" date="2024-09" db="EMBL/GenBank/DDBJ databases">
        <authorList>
            <person name="Sun Q."/>
            <person name="Mori K."/>
        </authorList>
    </citation>
    <scope>NUCLEOTIDE SEQUENCE [LARGE SCALE GENOMIC DNA]</scope>
    <source>
        <strain evidence="2 3">KCTC 23076</strain>
    </source>
</reference>
<proteinExistence type="predicted"/>
<evidence type="ECO:0000313" key="2">
    <source>
        <dbReference type="EMBL" id="MFC0678907.1"/>
    </source>
</evidence>
<dbReference type="RefSeq" id="WP_386669169.1">
    <property type="nucleotide sequence ID" value="NZ_JBHLTG010000003.1"/>
</dbReference>
<evidence type="ECO:0000256" key="1">
    <source>
        <dbReference type="SAM" id="MobiDB-lite"/>
    </source>
</evidence>
<dbReference type="InterPro" id="IPR012902">
    <property type="entry name" value="N_methyl_site"/>
</dbReference>
<keyword evidence="3" id="KW-1185">Reference proteome</keyword>